<dbReference type="FunFam" id="1.10.3730.20:FF:000001">
    <property type="entry name" value="Quaternary ammonium compound resistance transporter SugE"/>
    <property type="match status" value="1"/>
</dbReference>
<gene>
    <name evidence="9" type="ORF">SAMN04488085_10963</name>
</gene>
<dbReference type="PANTHER" id="PTHR30561">
    <property type="entry name" value="SMR FAMILY PROTON-DEPENDENT DRUG EFFLUX TRANSPORTER SUGE"/>
    <property type="match status" value="1"/>
</dbReference>
<dbReference type="PANTHER" id="PTHR30561:SF0">
    <property type="entry name" value="GUANIDINIUM EXPORTER"/>
    <property type="match status" value="1"/>
</dbReference>
<keyword evidence="2" id="KW-0813">Transport</keyword>
<evidence type="ECO:0000256" key="3">
    <source>
        <dbReference type="ARBA" id="ARBA00022475"/>
    </source>
</evidence>
<comment type="subcellular location">
    <subcellularLocation>
        <location evidence="1 7">Cell membrane</location>
        <topology evidence="1 7">Multi-pass membrane protein</topology>
    </subcellularLocation>
</comment>
<dbReference type="FunCoup" id="A0A1I4GKX1">
    <property type="interactions" value="5"/>
</dbReference>
<keyword evidence="3" id="KW-1003">Cell membrane</keyword>
<evidence type="ECO:0000256" key="1">
    <source>
        <dbReference type="ARBA" id="ARBA00004651"/>
    </source>
</evidence>
<dbReference type="InterPro" id="IPR045324">
    <property type="entry name" value="Small_multidrug_res"/>
</dbReference>
<name>A0A1I4GKX1_9ACTN</name>
<keyword evidence="4 7" id="KW-0812">Transmembrane</keyword>
<dbReference type="InterPro" id="IPR000390">
    <property type="entry name" value="Small_drug/metabolite_transptr"/>
</dbReference>
<dbReference type="GO" id="GO:0022857">
    <property type="term" value="F:transmembrane transporter activity"/>
    <property type="evidence" value="ECO:0007669"/>
    <property type="project" value="InterPro"/>
</dbReference>
<sequence>MAWVVLVISGLFETVWAVALAESKGFTRPIPVTIWAVGMVVSMAGLAYALRELPVGTGYVIWVGIGAVGTAAYGMVVLGEPVTALRLLCLTLIVGGVVGLKLLH</sequence>
<dbReference type="Pfam" id="PF00893">
    <property type="entry name" value="Multi_Drug_Res"/>
    <property type="match status" value="1"/>
</dbReference>
<organism evidence="9 10">
    <name type="scientific">Geodermatophilus ruber</name>
    <dbReference type="NCBI Taxonomy" id="504800"/>
    <lineage>
        <taxon>Bacteria</taxon>
        <taxon>Bacillati</taxon>
        <taxon>Actinomycetota</taxon>
        <taxon>Actinomycetes</taxon>
        <taxon>Geodermatophilales</taxon>
        <taxon>Geodermatophilaceae</taxon>
        <taxon>Geodermatophilus</taxon>
    </lineage>
</organism>
<feature type="transmembrane region" description="Helical" evidence="8">
    <location>
        <begin position="84"/>
        <end position="103"/>
    </location>
</feature>
<dbReference type="SUPFAM" id="SSF103481">
    <property type="entry name" value="Multidrug resistance efflux transporter EmrE"/>
    <property type="match status" value="1"/>
</dbReference>
<dbReference type="GO" id="GO:0005886">
    <property type="term" value="C:plasma membrane"/>
    <property type="evidence" value="ECO:0007669"/>
    <property type="project" value="UniProtKB-SubCell"/>
</dbReference>
<dbReference type="InterPro" id="IPR037185">
    <property type="entry name" value="EmrE-like"/>
</dbReference>
<keyword evidence="5 8" id="KW-1133">Transmembrane helix</keyword>
<accession>A0A1I4GKX1</accession>
<proteinExistence type="inferred from homology"/>
<dbReference type="InParanoid" id="A0A1I4GKX1"/>
<dbReference type="RefSeq" id="WP_091326065.1">
    <property type="nucleotide sequence ID" value="NZ_FOSW01000009.1"/>
</dbReference>
<dbReference type="OrthoDB" id="21828at2"/>
<dbReference type="EMBL" id="FOSW01000009">
    <property type="protein sequence ID" value="SFL30645.1"/>
    <property type="molecule type" value="Genomic_DNA"/>
</dbReference>
<evidence type="ECO:0000256" key="7">
    <source>
        <dbReference type="RuleBase" id="RU003942"/>
    </source>
</evidence>
<evidence type="ECO:0000313" key="9">
    <source>
        <dbReference type="EMBL" id="SFL30645.1"/>
    </source>
</evidence>
<evidence type="ECO:0000256" key="4">
    <source>
        <dbReference type="ARBA" id="ARBA00022692"/>
    </source>
</evidence>
<evidence type="ECO:0000313" key="10">
    <source>
        <dbReference type="Proteomes" id="UP000199152"/>
    </source>
</evidence>
<evidence type="ECO:0000256" key="8">
    <source>
        <dbReference type="SAM" id="Phobius"/>
    </source>
</evidence>
<protein>
    <submittedName>
        <fullName evidence="9">Quaternary ammonium compound-resistance protein SugE</fullName>
    </submittedName>
</protein>
<keyword evidence="10" id="KW-1185">Reference proteome</keyword>
<feature type="transmembrane region" description="Helical" evidence="8">
    <location>
        <begin position="59"/>
        <end position="78"/>
    </location>
</feature>
<dbReference type="AlphaFoldDB" id="A0A1I4GKX1"/>
<evidence type="ECO:0000256" key="6">
    <source>
        <dbReference type="ARBA" id="ARBA00023136"/>
    </source>
</evidence>
<dbReference type="Proteomes" id="UP000199152">
    <property type="component" value="Unassembled WGS sequence"/>
</dbReference>
<feature type="transmembrane region" description="Helical" evidence="8">
    <location>
        <begin position="33"/>
        <end position="50"/>
    </location>
</feature>
<evidence type="ECO:0000256" key="2">
    <source>
        <dbReference type="ARBA" id="ARBA00022448"/>
    </source>
</evidence>
<comment type="similarity">
    <text evidence="7">Belongs to the drug/metabolite transporter (DMT) superfamily. Small multidrug resistance (SMR) (TC 2.A.7.1) family.</text>
</comment>
<reference evidence="10" key="1">
    <citation type="submission" date="2016-10" db="EMBL/GenBank/DDBJ databases">
        <authorList>
            <person name="Varghese N."/>
            <person name="Submissions S."/>
        </authorList>
    </citation>
    <scope>NUCLEOTIDE SEQUENCE [LARGE SCALE GENOMIC DNA]</scope>
    <source>
        <strain evidence="10">DSM 45317</strain>
    </source>
</reference>
<dbReference type="Gene3D" id="1.10.3730.20">
    <property type="match status" value="1"/>
</dbReference>
<keyword evidence="6 8" id="KW-0472">Membrane</keyword>
<evidence type="ECO:0000256" key="5">
    <source>
        <dbReference type="ARBA" id="ARBA00022989"/>
    </source>
</evidence>